<sequence>MSTTRRASCVPLTPTTSIAASLSRNDIDATTGDAHPAATAFELLGADDVAEGAAAELVEPALLVEVATPSAPLPQPTSTARRPTTPTATP</sequence>
<keyword evidence="3" id="KW-1185">Reference proteome</keyword>
<gene>
    <name evidence="2" type="ORF">GCM10007298_07370</name>
</gene>
<feature type="region of interest" description="Disordered" evidence="1">
    <location>
        <begin position="67"/>
        <end position="90"/>
    </location>
</feature>
<reference evidence="3" key="1">
    <citation type="journal article" date="2019" name="Int. J. Syst. Evol. Microbiol.">
        <title>The Global Catalogue of Microorganisms (GCM) 10K type strain sequencing project: providing services to taxonomists for standard genome sequencing and annotation.</title>
        <authorList>
            <consortium name="The Broad Institute Genomics Platform"/>
            <consortium name="The Broad Institute Genome Sequencing Center for Infectious Disease"/>
            <person name="Wu L."/>
            <person name="Ma J."/>
        </authorList>
    </citation>
    <scope>NUCLEOTIDE SEQUENCE [LARGE SCALE GENOMIC DNA]</scope>
    <source>
        <strain evidence="3">CCM 7855</strain>
    </source>
</reference>
<accession>A0ABQ1UDB8</accession>
<name>A0ABQ1UDB8_9NOCA</name>
<dbReference type="Proteomes" id="UP000632454">
    <property type="component" value="Unassembled WGS sequence"/>
</dbReference>
<evidence type="ECO:0000313" key="2">
    <source>
        <dbReference type="EMBL" id="GGF13900.1"/>
    </source>
</evidence>
<evidence type="ECO:0000256" key="1">
    <source>
        <dbReference type="SAM" id="MobiDB-lite"/>
    </source>
</evidence>
<protein>
    <submittedName>
        <fullName evidence="2">Uncharacterized protein</fullName>
    </submittedName>
</protein>
<proteinExistence type="predicted"/>
<comment type="caution">
    <text evidence="2">The sequence shown here is derived from an EMBL/GenBank/DDBJ whole genome shotgun (WGS) entry which is preliminary data.</text>
</comment>
<dbReference type="EMBL" id="BMCS01000001">
    <property type="protein sequence ID" value="GGF13900.1"/>
    <property type="molecule type" value="Genomic_DNA"/>
</dbReference>
<evidence type="ECO:0000313" key="3">
    <source>
        <dbReference type="Proteomes" id="UP000632454"/>
    </source>
</evidence>
<organism evidence="2 3">
    <name type="scientific">Williamsia phyllosphaerae</name>
    <dbReference type="NCBI Taxonomy" id="885042"/>
    <lineage>
        <taxon>Bacteria</taxon>
        <taxon>Bacillati</taxon>
        <taxon>Actinomycetota</taxon>
        <taxon>Actinomycetes</taxon>
        <taxon>Mycobacteriales</taxon>
        <taxon>Nocardiaceae</taxon>
        <taxon>Williamsia</taxon>
    </lineage>
</organism>
<feature type="compositionally biased region" description="Low complexity" evidence="1">
    <location>
        <begin position="76"/>
        <end position="90"/>
    </location>
</feature>